<protein>
    <recommendedName>
        <fullName evidence="2">Transglycosylase SLT domain-containing protein</fullName>
    </recommendedName>
</protein>
<dbReference type="PANTHER" id="PTHR37423:SF2">
    <property type="entry name" value="MEMBRANE-BOUND LYTIC MUREIN TRANSGLYCOSYLASE C"/>
    <property type="match status" value="1"/>
</dbReference>
<reference evidence="3 4" key="1">
    <citation type="submission" date="2024-02" db="EMBL/GenBank/DDBJ databases">
        <title>Deinococcus xinjiangensis NBRC 107630.</title>
        <authorList>
            <person name="Ichikawa N."/>
            <person name="Katano-Makiyama Y."/>
            <person name="Hidaka K."/>
        </authorList>
    </citation>
    <scope>NUCLEOTIDE SEQUENCE [LARGE SCALE GENOMIC DNA]</scope>
    <source>
        <strain evidence="3 4">NBRC 107630</strain>
    </source>
</reference>
<name>A0ABP9VJN2_9DEIO</name>
<dbReference type="CDD" id="cd00254">
    <property type="entry name" value="LT-like"/>
    <property type="match status" value="1"/>
</dbReference>
<evidence type="ECO:0000256" key="1">
    <source>
        <dbReference type="SAM" id="MobiDB-lite"/>
    </source>
</evidence>
<dbReference type="Proteomes" id="UP001458946">
    <property type="component" value="Unassembled WGS sequence"/>
</dbReference>
<sequence>MMHLVSIRLEASYQECTGSPANLKQSQDLRSQLPHCLGQLIPSTAASLGVKDPYDPVQNLDGAARYLRQQFLTFKTWPLALAAYNAGPGAVIKYNNTIPPYAETQNYVRRILANYTTLAATQARTQLAASTPNYPATASQFVTLVLPQAKVTAGQLAFNPQVTSTQSSNPTTPAAVQTPAAPTTAVTPPARNTPQVADSLSVAAPVTISTFQGTMTQAQNTPATTIDPSGFSGLAVIRRAAPAPQSAAPDLPASGFLATIPSATTTVPAALPSMLTMIRRAK</sequence>
<proteinExistence type="predicted"/>
<evidence type="ECO:0000259" key="2">
    <source>
        <dbReference type="Pfam" id="PF01464"/>
    </source>
</evidence>
<dbReference type="InterPro" id="IPR023346">
    <property type="entry name" value="Lysozyme-like_dom_sf"/>
</dbReference>
<feature type="compositionally biased region" description="Low complexity" evidence="1">
    <location>
        <begin position="170"/>
        <end position="190"/>
    </location>
</feature>
<organism evidence="3 4">
    <name type="scientific">Deinococcus xinjiangensis</name>
    <dbReference type="NCBI Taxonomy" id="457454"/>
    <lineage>
        <taxon>Bacteria</taxon>
        <taxon>Thermotogati</taxon>
        <taxon>Deinococcota</taxon>
        <taxon>Deinococci</taxon>
        <taxon>Deinococcales</taxon>
        <taxon>Deinococcaceae</taxon>
        <taxon>Deinococcus</taxon>
    </lineage>
</organism>
<evidence type="ECO:0000313" key="4">
    <source>
        <dbReference type="Proteomes" id="UP001458946"/>
    </source>
</evidence>
<dbReference type="Pfam" id="PF01464">
    <property type="entry name" value="SLT"/>
    <property type="match status" value="1"/>
</dbReference>
<dbReference type="SUPFAM" id="SSF53955">
    <property type="entry name" value="Lysozyme-like"/>
    <property type="match status" value="1"/>
</dbReference>
<dbReference type="InterPro" id="IPR008258">
    <property type="entry name" value="Transglycosylase_SLT_dom_1"/>
</dbReference>
<dbReference type="PANTHER" id="PTHR37423">
    <property type="entry name" value="SOLUBLE LYTIC MUREIN TRANSGLYCOSYLASE-RELATED"/>
    <property type="match status" value="1"/>
</dbReference>
<keyword evidence="4" id="KW-1185">Reference proteome</keyword>
<evidence type="ECO:0000313" key="3">
    <source>
        <dbReference type="EMBL" id="GAA5503588.1"/>
    </source>
</evidence>
<comment type="caution">
    <text evidence="3">The sequence shown here is derived from an EMBL/GenBank/DDBJ whole genome shotgun (WGS) entry which is preliminary data.</text>
</comment>
<gene>
    <name evidence="3" type="ORF">Dxin01_03347</name>
</gene>
<feature type="domain" description="Transglycosylase SLT" evidence="2">
    <location>
        <begin position="37"/>
        <end position="96"/>
    </location>
</feature>
<feature type="region of interest" description="Disordered" evidence="1">
    <location>
        <begin position="161"/>
        <end position="190"/>
    </location>
</feature>
<accession>A0ABP9VJN2</accession>
<dbReference type="EMBL" id="BAABRN010000056">
    <property type="protein sequence ID" value="GAA5503588.1"/>
    <property type="molecule type" value="Genomic_DNA"/>
</dbReference>
<dbReference type="Gene3D" id="1.10.530.10">
    <property type="match status" value="1"/>
</dbReference>